<dbReference type="EMBL" id="BJYM01000027">
    <property type="protein sequence ID" value="GEN89695.1"/>
    <property type="molecule type" value="Genomic_DNA"/>
</dbReference>
<protein>
    <recommendedName>
        <fullName evidence="3">YaaC-like Protein</fullName>
    </recommendedName>
</protein>
<dbReference type="OrthoDB" id="2380109at2"/>
<dbReference type="Proteomes" id="UP000321558">
    <property type="component" value="Unassembled WGS sequence"/>
</dbReference>
<organism evidence="1 2">
    <name type="scientific">Oceanobacillus sojae</name>
    <dbReference type="NCBI Taxonomy" id="582851"/>
    <lineage>
        <taxon>Bacteria</taxon>
        <taxon>Bacillati</taxon>
        <taxon>Bacillota</taxon>
        <taxon>Bacilli</taxon>
        <taxon>Bacillales</taxon>
        <taxon>Bacillaceae</taxon>
        <taxon>Oceanobacillus</taxon>
    </lineage>
</organism>
<keyword evidence="2" id="KW-1185">Reference proteome</keyword>
<reference evidence="1 2" key="1">
    <citation type="submission" date="2019-07" db="EMBL/GenBank/DDBJ databases">
        <title>Whole genome shotgun sequence of Oceanobacillus sojae NBRC 105379.</title>
        <authorList>
            <person name="Hosoyama A."/>
            <person name="Uohara A."/>
            <person name="Ohji S."/>
            <person name="Ichikawa N."/>
        </authorList>
    </citation>
    <scope>NUCLEOTIDE SEQUENCE [LARGE SCALE GENOMIC DNA]</scope>
    <source>
        <strain evidence="1 2">NBRC 105379</strain>
    </source>
</reference>
<evidence type="ECO:0008006" key="3">
    <source>
        <dbReference type="Google" id="ProtNLM"/>
    </source>
</evidence>
<name>A0A511ZQF7_9BACI</name>
<gene>
    <name evidence="1" type="ORF">OSO01_44340</name>
</gene>
<sequence>MIPYEDIYSFLTAEENAQKYLEKSYQSQDDTKTKSYQNSSAFIHYINNGISFMESSQSSNILVQPVLSFYGMMHLLKGWLLTKRPDYPETTAVLAHGLTARKRKRKDYRFIEDEVKIQQQGLFPYVSRYLFSHHPFPLNRVSMQLLLRSIPELSTIWNFNKENPMVIIGEKGSKQLYFPDSILDGFHLKETTFVERIRPFLPPIEDIQQKEGGLELYLTGSVTDWNGPFRYHLYNECIYFPAARADYFPYSEILVHYLLLFNLSMICRYETEWWGELIQMKTNREYPLIQQFLKITQQKTPALISQCLLQNFQGETK</sequence>
<evidence type="ECO:0000313" key="1">
    <source>
        <dbReference type="EMBL" id="GEN89695.1"/>
    </source>
</evidence>
<evidence type="ECO:0000313" key="2">
    <source>
        <dbReference type="Proteomes" id="UP000321558"/>
    </source>
</evidence>
<dbReference type="AlphaFoldDB" id="A0A511ZQF7"/>
<accession>A0A511ZQF7</accession>
<dbReference type="RefSeq" id="WP_147212575.1">
    <property type="nucleotide sequence ID" value="NZ_BJYM01000027.1"/>
</dbReference>
<dbReference type="Pfam" id="PF14175">
    <property type="entry name" value="YaaC"/>
    <property type="match status" value="1"/>
</dbReference>
<dbReference type="InterPro" id="IPR026988">
    <property type="entry name" value="YaaC-like"/>
</dbReference>
<dbReference type="STRING" id="582851.GCA_900162665_02084"/>
<proteinExistence type="predicted"/>
<comment type="caution">
    <text evidence="1">The sequence shown here is derived from an EMBL/GenBank/DDBJ whole genome shotgun (WGS) entry which is preliminary data.</text>
</comment>